<evidence type="ECO:0008006" key="3">
    <source>
        <dbReference type="Google" id="ProtNLM"/>
    </source>
</evidence>
<dbReference type="RefSeq" id="WP_151624870.1">
    <property type="nucleotide sequence ID" value="NZ_WBPG01000008.1"/>
</dbReference>
<organism evidence="1 2">
    <name type="scientific">Bacillus luti</name>
    <dbReference type="NCBI Taxonomy" id="2026191"/>
    <lineage>
        <taxon>Bacteria</taxon>
        <taxon>Bacillati</taxon>
        <taxon>Bacillota</taxon>
        <taxon>Bacilli</taxon>
        <taxon>Bacillales</taxon>
        <taxon>Bacillaceae</taxon>
        <taxon>Bacillus</taxon>
        <taxon>Bacillus cereus group</taxon>
    </lineage>
</organism>
<evidence type="ECO:0000313" key="2">
    <source>
        <dbReference type="Proteomes" id="UP000470409"/>
    </source>
</evidence>
<gene>
    <name evidence="1" type="ORF">F8163_06895</name>
</gene>
<dbReference type="SUPFAM" id="SSF55073">
    <property type="entry name" value="Nucleotide cyclase"/>
    <property type="match status" value="1"/>
</dbReference>
<dbReference type="AlphaFoldDB" id="A0A7V7SAT7"/>
<accession>A0A7V7SAT7</accession>
<name>A0A7V7SAT7_9BACI</name>
<dbReference type="GO" id="GO:0035556">
    <property type="term" value="P:intracellular signal transduction"/>
    <property type="evidence" value="ECO:0007669"/>
    <property type="project" value="InterPro"/>
</dbReference>
<evidence type="ECO:0000313" key="1">
    <source>
        <dbReference type="EMBL" id="KAB2444907.1"/>
    </source>
</evidence>
<dbReference type="InterPro" id="IPR011990">
    <property type="entry name" value="TPR-like_helical_dom_sf"/>
</dbReference>
<dbReference type="InterPro" id="IPR029787">
    <property type="entry name" value="Nucleotide_cyclase"/>
</dbReference>
<sequence length="477" mass="56257">MEKRSMFIVFSDLKGFSKMNEQEFKNFYEHYLKLLVESIRSYKDKAIVWNTWGDAFIALFENGEDAVSLMLEYQNFFRKHKLSMTPRIAGHYGEVYIFEDPMLNNRKNAVGEHINRTARIEPVTFPGEIYITEDFVQAYKQFNEMEAVFFEDLGDVQLAKKFGEQHLHRLYSAKDEGWNVTNLFFKYNLKEAIPPRPQVIDVQERDVVQQVISVRDKDELLILQEKYNFDTYSGPFLLELAKVYKKFGVYDKALMYIKKVEAWSMVVNEINLYPFIEDKEVVKLKANCLTRMGNYDEAANLMHALLKENRIDSDALAMLAAQFKRRALYKEDCLLDRESINFSDLRKALDLYLEAFRVNPEDFYPAINAVYIQKILGLTDCFTFANYISDRWSEYNEESWWYYSTLAEVQLIHDRYEASERLMKRAIRFGKPNTFEKQSTLDQIKQYLFIMGLEKEGAGIVKLLRSESEKKTIVNRG</sequence>
<protein>
    <recommendedName>
        <fullName evidence="3">Guanylate cyclase domain-containing protein</fullName>
    </recommendedName>
</protein>
<dbReference type="InterPro" id="IPR001054">
    <property type="entry name" value="A/G_cyclase"/>
</dbReference>
<dbReference type="CDD" id="cd07302">
    <property type="entry name" value="CHD"/>
    <property type="match status" value="1"/>
</dbReference>
<dbReference type="Pfam" id="PF20308">
    <property type="entry name" value="TPR-S"/>
    <property type="match status" value="1"/>
</dbReference>
<dbReference type="SUPFAM" id="SSF48452">
    <property type="entry name" value="TPR-like"/>
    <property type="match status" value="1"/>
</dbReference>
<dbReference type="Gene3D" id="1.25.40.10">
    <property type="entry name" value="Tetratricopeptide repeat domain"/>
    <property type="match status" value="1"/>
</dbReference>
<dbReference type="Proteomes" id="UP000470409">
    <property type="component" value="Unassembled WGS sequence"/>
</dbReference>
<proteinExistence type="predicted"/>
<dbReference type="EMBL" id="WBPG01000008">
    <property type="protein sequence ID" value="KAB2444907.1"/>
    <property type="molecule type" value="Genomic_DNA"/>
</dbReference>
<dbReference type="GO" id="GO:0009190">
    <property type="term" value="P:cyclic nucleotide biosynthetic process"/>
    <property type="evidence" value="ECO:0007669"/>
    <property type="project" value="InterPro"/>
</dbReference>
<dbReference type="InterPro" id="IPR046880">
    <property type="entry name" value="TPR-S"/>
</dbReference>
<dbReference type="GO" id="GO:0004016">
    <property type="term" value="F:adenylate cyclase activity"/>
    <property type="evidence" value="ECO:0007669"/>
    <property type="project" value="UniProtKB-ARBA"/>
</dbReference>
<comment type="caution">
    <text evidence="1">The sequence shown here is derived from an EMBL/GenBank/DDBJ whole genome shotgun (WGS) entry which is preliminary data.</text>
</comment>
<reference evidence="1 2" key="1">
    <citation type="submission" date="2019-10" db="EMBL/GenBank/DDBJ databases">
        <title>Bacillus from the desert of Cuatro Cinegas, Coahuila.</title>
        <authorList>
            <person name="Olmedo-Alvarez G."/>
            <person name="Saldana S."/>
            <person name="Barcelo D."/>
        </authorList>
    </citation>
    <scope>NUCLEOTIDE SEQUENCE [LARGE SCALE GENOMIC DNA]</scope>
    <source>
        <strain evidence="1 2">CH155b_5T</strain>
    </source>
</reference>
<dbReference type="Gene3D" id="3.30.70.1230">
    <property type="entry name" value="Nucleotide cyclase"/>
    <property type="match status" value="1"/>
</dbReference>